<feature type="transmembrane region" description="Helical" evidence="2">
    <location>
        <begin position="258"/>
        <end position="281"/>
    </location>
</feature>
<evidence type="ECO:0000256" key="1">
    <source>
        <dbReference type="ARBA" id="ARBA00044504"/>
    </source>
</evidence>
<evidence type="ECO:0000313" key="5">
    <source>
        <dbReference type="Proteomes" id="UP000235145"/>
    </source>
</evidence>
<keyword evidence="2" id="KW-0812">Transmembrane</keyword>
<dbReference type="PANTHER" id="PTHR33116:SF79">
    <property type="entry name" value="REVERSE TRANSCRIPTASE DOMAIN, ZINC FINGER, CCHC-TYPE-RELATED"/>
    <property type="match status" value="1"/>
</dbReference>
<reference evidence="4 5" key="1">
    <citation type="journal article" date="2017" name="Nat. Commun.">
        <title>Genome assembly with in vitro proximity ligation data and whole-genome triplication in lettuce.</title>
        <authorList>
            <person name="Reyes-Chin-Wo S."/>
            <person name="Wang Z."/>
            <person name="Yang X."/>
            <person name="Kozik A."/>
            <person name="Arikit S."/>
            <person name="Song C."/>
            <person name="Xia L."/>
            <person name="Froenicke L."/>
            <person name="Lavelle D.O."/>
            <person name="Truco M.J."/>
            <person name="Xia R."/>
            <person name="Zhu S."/>
            <person name="Xu C."/>
            <person name="Xu H."/>
            <person name="Xu X."/>
            <person name="Cox K."/>
            <person name="Korf I."/>
            <person name="Meyers B.C."/>
            <person name="Michelmore R.W."/>
        </authorList>
    </citation>
    <scope>NUCLEOTIDE SEQUENCE [LARGE SCALE GENOMIC DNA]</scope>
    <source>
        <strain evidence="5">cv. Salinas</strain>
        <tissue evidence="4">Seedlings</tissue>
    </source>
</reference>
<dbReference type="InterPro" id="IPR036259">
    <property type="entry name" value="MFS_trans_sf"/>
</dbReference>
<feature type="transmembrane region" description="Helical" evidence="2">
    <location>
        <begin position="173"/>
        <end position="203"/>
    </location>
</feature>
<feature type="transmembrane region" description="Helical" evidence="2">
    <location>
        <begin position="90"/>
        <end position="115"/>
    </location>
</feature>
<keyword evidence="2" id="KW-0472">Membrane</keyword>
<comment type="similarity">
    <text evidence="1">Belongs to the major facilitator superfamily. Phosphate:H(+) symporter (TC 2.A.1.9) family.</text>
</comment>
<feature type="transmembrane region" description="Helical" evidence="2">
    <location>
        <begin position="30"/>
        <end position="50"/>
    </location>
</feature>
<keyword evidence="5" id="KW-1185">Reference proteome</keyword>
<dbReference type="InterPro" id="IPR000477">
    <property type="entry name" value="RT_dom"/>
</dbReference>
<feature type="domain" description="Reverse transcriptase" evidence="3">
    <location>
        <begin position="334"/>
        <end position="453"/>
    </location>
</feature>
<dbReference type="Pfam" id="PF00078">
    <property type="entry name" value="RVT_1"/>
    <property type="match status" value="1"/>
</dbReference>
<dbReference type="SUPFAM" id="SSF103473">
    <property type="entry name" value="MFS general substrate transporter"/>
    <property type="match status" value="1"/>
</dbReference>
<feature type="transmembrane region" description="Helical" evidence="2">
    <location>
        <begin position="224"/>
        <end position="246"/>
    </location>
</feature>
<sequence>MDRSEEDMKFVGFFGIFKQSFKTIFSSNKIFAQITLTLILPLTIVFLAHMEISRHLFWKIESNSLVSESDSYYRARATAADWLYYWLFKVAYITLFAVFSLLSTAAVVFTIASIYTDREVVFRKVMTVVPKVWKRLFVTFVFIYIAFFIYNVIGGVVLVIIRSIFGYSGIGIILWFIIVILYIIGFLYLSVVWQLASVVTVLENTYGFKAMRKGKDLAYGKKKVGMGIAFVLYAFLLGLLIVYELFVEYGGEIFDLAMIWRVMIGILCGVLILKLFLLFFVTQTMLYLVCKSHHREVIDKLSLSTFLGAYMGETVVYPAAGEEIQLGRPQSQSQQGDLLLPFLFIVAIEGLSATMKAACEIGVFQGLALPNGAPTISHLLYADDTLFVSEWSKRNIKNLAKVIHCFYASSGLKVNFDKFKVFSIHADMQEVSRWTTTPSCKLSSLPFTYLGVPVLANMNLTKNWKPVIERFHKKLSIWKSKTLSFGGRLTLVQSVLGYLPTYYLSIFVALEGIIETLERIRMKFLWGGTVGKRTIHWVSWDKVIASKDVGRLSVGTIKSLNSSLIMKWWWRLPSESISLWAKAI</sequence>
<protein>
    <recommendedName>
        <fullName evidence="3">Reverse transcriptase domain-containing protein</fullName>
    </recommendedName>
</protein>
<organism evidence="4 5">
    <name type="scientific">Lactuca sativa</name>
    <name type="common">Garden lettuce</name>
    <dbReference type="NCBI Taxonomy" id="4236"/>
    <lineage>
        <taxon>Eukaryota</taxon>
        <taxon>Viridiplantae</taxon>
        <taxon>Streptophyta</taxon>
        <taxon>Embryophyta</taxon>
        <taxon>Tracheophyta</taxon>
        <taxon>Spermatophyta</taxon>
        <taxon>Magnoliopsida</taxon>
        <taxon>eudicotyledons</taxon>
        <taxon>Gunneridae</taxon>
        <taxon>Pentapetalae</taxon>
        <taxon>asterids</taxon>
        <taxon>campanulids</taxon>
        <taxon>Asterales</taxon>
        <taxon>Asteraceae</taxon>
        <taxon>Cichorioideae</taxon>
        <taxon>Cichorieae</taxon>
        <taxon>Lactucinae</taxon>
        <taxon>Lactuca</taxon>
    </lineage>
</organism>
<evidence type="ECO:0000259" key="3">
    <source>
        <dbReference type="Pfam" id="PF00078"/>
    </source>
</evidence>
<dbReference type="PANTHER" id="PTHR33116">
    <property type="entry name" value="REVERSE TRANSCRIPTASE ZINC-BINDING DOMAIN-CONTAINING PROTEIN-RELATED-RELATED"/>
    <property type="match status" value="1"/>
</dbReference>
<accession>A0A9R1VAG2</accession>
<evidence type="ECO:0000256" key="2">
    <source>
        <dbReference type="SAM" id="Phobius"/>
    </source>
</evidence>
<feature type="transmembrane region" description="Helical" evidence="2">
    <location>
        <begin position="136"/>
        <end position="161"/>
    </location>
</feature>
<name>A0A9R1VAG2_LACSA</name>
<dbReference type="Proteomes" id="UP000235145">
    <property type="component" value="Unassembled WGS sequence"/>
</dbReference>
<keyword evidence="2" id="KW-1133">Transmembrane helix</keyword>
<proteinExistence type="inferred from homology"/>
<evidence type="ECO:0000313" key="4">
    <source>
        <dbReference type="EMBL" id="KAJ0202408.1"/>
    </source>
</evidence>
<comment type="caution">
    <text evidence="4">The sequence shown here is derived from an EMBL/GenBank/DDBJ whole genome shotgun (WGS) entry which is preliminary data.</text>
</comment>
<dbReference type="AlphaFoldDB" id="A0A9R1VAG2"/>
<dbReference type="EMBL" id="NBSK02000006">
    <property type="protein sequence ID" value="KAJ0202408.1"/>
    <property type="molecule type" value="Genomic_DNA"/>
</dbReference>
<gene>
    <name evidence="4" type="ORF">LSAT_V11C600335570</name>
</gene>